<feature type="transmembrane region" description="Helical" evidence="2">
    <location>
        <begin position="12"/>
        <end position="36"/>
    </location>
</feature>
<keyword evidence="2" id="KW-1133">Transmembrane helix</keyword>
<name>A0A1W1ZSC1_9HYPH</name>
<accession>A0A1W1ZSC1</accession>
<dbReference type="RefSeq" id="WP_084408920.1">
    <property type="nucleotide sequence ID" value="NZ_FWXR01000003.1"/>
</dbReference>
<sequence length="394" mass="42001">MPEWFVSITGEALAPILWVAFVAVLVCGLAVLLIGLSRKATGLRALSAVRGRAPRLSVVDMARVGDRRQLVLVRRDEVEHLILIGGQNDLLVEPSIVRIPAVARARAERAGLDVAEGELAPTESQAPPSERRLPDVANILRRGRGSDVAEHEAEPVADRETPSRDGEPGAPGPAPTISAAGPEEAEAAQDLRDRMNRSQERSETDVAGATAPVEPVPAGDEGPQEKRPTSVKSFVTMIQDRQYQGRKAVARELSASQPPDGPDETLQSTKPAPSFRPQASHQARPASLESALTAKAPQGPETETPAISADGREDDAVLGPAHANDDRSRPFEAPEIDAQTTPSGESEAPDVTLSASESSASQQNVQKRRLSLEEEMRKLLGEFSAGTDDRIGRS</sequence>
<dbReference type="EMBL" id="FWXR01000003">
    <property type="protein sequence ID" value="SMC51276.1"/>
    <property type="molecule type" value="Genomic_DNA"/>
</dbReference>
<evidence type="ECO:0000256" key="1">
    <source>
        <dbReference type="SAM" id="MobiDB-lite"/>
    </source>
</evidence>
<protein>
    <recommendedName>
        <fullName evidence="5">Flagellar biosynthesis protein, FliO</fullName>
    </recommendedName>
</protein>
<evidence type="ECO:0000313" key="3">
    <source>
        <dbReference type="EMBL" id="SMC51276.1"/>
    </source>
</evidence>
<evidence type="ECO:0000313" key="4">
    <source>
        <dbReference type="Proteomes" id="UP000192656"/>
    </source>
</evidence>
<evidence type="ECO:0008006" key="5">
    <source>
        <dbReference type="Google" id="ProtNLM"/>
    </source>
</evidence>
<feature type="region of interest" description="Disordered" evidence="1">
    <location>
        <begin position="143"/>
        <end position="370"/>
    </location>
</feature>
<dbReference type="STRING" id="937218.SAMN06297251_10389"/>
<feature type="compositionally biased region" description="Basic and acidic residues" evidence="1">
    <location>
        <begin position="144"/>
        <end position="167"/>
    </location>
</feature>
<evidence type="ECO:0000256" key="2">
    <source>
        <dbReference type="SAM" id="Phobius"/>
    </source>
</evidence>
<dbReference type="Proteomes" id="UP000192656">
    <property type="component" value="Unassembled WGS sequence"/>
</dbReference>
<proteinExistence type="predicted"/>
<keyword evidence="2" id="KW-0812">Transmembrane</keyword>
<reference evidence="3 4" key="1">
    <citation type="submission" date="2017-04" db="EMBL/GenBank/DDBJ databases">
        <authorList>
            <person name="Afonso C.L."/>
            <person name="Miller P.J."/>
            <person name="Scott M.A."/>
            <person name="Spackman E."/>
            <person name="Goraichik I."/>
            <person name="Dimitrov K.M."/>
            <person name="Suarez D.L."/>
            <person name="Swayne D.E."/>
        </authorList>
    </citation>
    <scope>NUCLEOTIDE SEQUENCE [LARGE SCALE GENOMIC DNA]</scope>
    <source>
        <strain evidence="3 4">CGMCC 1.10972</strain>
    </source>
</reference>
<keyword evidence="4" id="KW-1185">Reference proteome</keyword>
<gene>
    <name evidence="3" type="ORF">SAMN06297251_10389</name>
</gene>
<feature type="compositionally biased region" description="Polar residues" evidence="1">
    <location>
        <begin position="353"/>
        <end position="365"/>
    </location>
</feature>
<keyword evidence="2" id="KW-0472">Membrane</keyword>
<feature type="compositionally biased region" description="Basic and acidic residues" evidence="1">
    <location>
        <begin position="323"/>
        <end position="332"/>
    </location>
</feature>
<organism evidence="3 4">
    <name type="scientific">Fulvimarina manganoxydans</name>
    <dbReference type="NCBI Taxonomy" id="937218"/>
    <lineage>
        <taxon>Bacteria</taxon>
        <taxon>Pseudomonadati</taxon>
        <taxon>Pseudomonadota</taxon>
        <taxon>Alphaproteobacteria</taxon>
        <taxon>Hyphomicrobiales</taxon>
        <taxon>Aurantimonadaceae</taxon>
        <taxon>Fulvimarina</taxon>
    </lineage>
</organism>
<feature type="compositionally biased region" description="Polar residues" evidence="1">
    <location>
        <begin position="265"/>
        <end position="281"/>
    </location>
</feature>
<feature type="compositionally biased region" description="Basic and acidic residues" evidence="1">
    <location>
        <begin position="189"/>
        <end position="204"/>
    </location>
</feature>
<dbReference type="AlphaFoldDB" id="A0A1W1ZSC1"/>